<name>V3ZC70_LOTGI</name>
<dbReference type="InterPro" id="IPR027806">
    <property type="entry name" value="HARBI1_dom"/>
</dbReference>
<dbReference type="OrthoDB" id="6050095at2759"/>
<sequence>MIFNSAEPYATKFCDYLQKPILTSVDAGTQFNKPSVTIEDINSDEKCMFYTGVPNKSVFYALFDEMGDASEKTKQNNSSSSSGTGRPRSLRLIDEFFMVLMRLRLGLLLGDLADRFFVSKSTCGVICEKWIEYLHLKLSFLTTWPSREIVDKFMPKKFSRKYPNCRVIIDCTEFFTETNQSLSNKSLLFSSYKSHITYKALLGISPAGLITFVSDLWSGGISDKQITKQCGLFELCERGDAIMADKGFLITDLTTPLGISMILPPFKTHRFSRREVEETRRIANLRIDVERAMERVKNFRILSGVIPITLSKKVSKILKICVDLSNLQPPLVHDDP</sequence>
<dbReference type="EMBL" id="KB202656">
    <property type="protein sequence ID" value="ESO88648.1"/>
    <property type="molecule type" value="Genomic_DNA"/>
</dbReference>
<keyword evidence="2" id="KW-0479">Metal-binding</keyword>
<dbReference type="InterPro" id="IPR027805">
    <property type="entry name" value="Transposase_HTH_dom"/>
</dbReference>
<dbReference type="RefSeq" id="XP_009060696.1">
    <property type="nucleotide sequence ID" value="XM_009062448.1"/>
</dbReference>
<proteinExistence type="predicted"/>
<evidence type="ECO:0000313" key="5">
    <source>
        <dbReference type="EMBL" id="ESO88648.1"/>
    </source>
</evidence>
<dbReference type="Proteomes" id="UP000030746">
    <property type="component" value="Unassembled WGS sequence"/>
</dbReference>
<dbReference type="PANTHER" id="PTHR23080">
    <property type="entry name" value="THAP DOMAIN PROTEIN"/>
    <property type="match status" value="1"/>
</dbReference>
<dbReference type="OMA" id="TISETMP"/>
<dbReference type="GO" id="GO:0046872">
    <property type="term" value="F:metal ion binding"/>
    <property type="evidence" value="ECO:0007669"/>
    <property type="project" value="UniProtKB-KW"/>
</dbReference>
<accession>V3ZC70</accession>
<dbReference type="Pfam" id="PF13359">
    <property type="entry name" value="DDE_Tnp_4"/>
    <property type="match status" value="1"/>
</dbReference>
<dbReference type="CTD" id="20232530"/>
<dbReference type="KEGG" id="lgi:LOTGIDRAFT_125704"/>
<dbReference type="Pfam" id="PF13613">
    <property type="entry name" value="HTH_Tnp_4"/>
    <property type="match status" value="1"/>
</dbReference>
<evidence type="ECO:0000259" key="3">
    <source>
        <dbReference type="Pfam" id="PF13359"/>
    </source>
</evidence>
<keyword evidence="6" id="KW-1185">Reference proteome</keyword>
<evidence type="ECO:0008006" key="7">
    <source>
        <dbReference type="Google" id="ProtNLM"/>
    </source>
</evidence>
<dbReference type="AlphaFoldDB" id="V3ZC70"/>
<protein>
    <recommendedName>
        <fullName evidence="7">DDE Tnp4 domain-containing protein</fullName>
    </recommendedName>
</protein>
<evidence type="ECO:0000313" key="6">
    <source>
        <dbReference type="Proteomes" id="UP000030746"/>
    </source>
</evidence>
<evidence type="ECO:0000259" key="4">
    <source>
        <dbReference type="Pfam" id="PF13613"/>
    </source>
</evidence>
<dbReference type="PANTHER" id="PTHR23080:SF133">
    <property type="entry name" value="SI:CH211-262I1.5-RELATED"/>
    <property type="match status" value="1"/>
</dbReference>
<dbReference type="HOGENOM" id="CLU_025643_2_0_1"/>
<feature type="domain" description="DDE Tnp4" evidence="3">
    <location>
        <begin position="169"/>
        <end position="326"/>
    </location>
</feature>
<evidence type="ECO:0000256" key="1">
    <source>
        <dbReference type="ARBA" id="ARBA00001968"/>
    </source>
</evidence>
<organism evidence="5 6">
    <name type="scientific">Lottia gigantea</name>
    <name type="common">Giant owl limpet</name>
    <dbReference type="NCBI Taxonomy" id="225164"/>
    <lineage>
        <taxon>Eukaryota</taxon>
        <taxon>Metazoa</taxon>
        <taxon>Spiralia</taxon>
        <taxon>Lophotrochozoa</taxon>
        <taxon>Mollusca</taxon>
        <taxon>Gastropoda</taxon>
        <taxon>Patellogastropoda</taxon>
        <taxon>Lottioidea</taxon>
        <taxon>Lottiidae</taxon>
        <taxon>Lottia</taxon>
    </lineage>
</organism>
<reference evidence="5 6" key="1">
    <citation type="journal article" date="2013" name="Nature">
        <title>Insights into bilaterian evolution from three spiralian genomes.</title>
        <authorList>
            <person name="Simakov O."/>
            <person name="Marletaz F."/>
            <person name="Cho S.J."/>
            <person name="Edsinger-Gonzales E."/>
            <person name="Havlak P."/>
            <person name="Hellsten U."/>
            <person name="Kuo D.H."/>
            <person name="Larsson T."/>
            <person name="Lv J."/>
            <person name="Arendt D."/>
            <person name="Savage R."/>
            <person name="Osoegawa K."/>
            <person name="de Jong P."/>
            <person name="Grimwood J."/>
            <person name="Chapman J.A."/>
            <person name="Shapiro H."/>
            <person name="Aerts A."/>
            <person name="Otillar R.P."/>
            <person name="Terry A.Y."/>
            <person name="Boore J.L."/>
            <person name="Grigoriev I.V."/>
            <person name="Lindberg D.R."/>
            <person name="Seaver E.C."/>
            <person name="Weisblat D.A."/>
            <person name="Putnam N.H."/>
            <person name="Rokhsar D.S."/>
        </authorList>
    </citation>
    <scope>NUCLEOTIDE SEQUENCE [LARGE SCALE GENOMIC DNA]</scope>
</reference>
<feature type="domain" description="Transposase Helix-turn-helix" evidence="4">
    <location>
        <begin position="89"/>
        <end position="139"/>
    </location>
</feature>
<comment type="cofactor">
    <cofactor evidence="1">
        <name>a divalent metal cation</name>
        <dbReference type="ChEBI" id="CHEBI:60240"/>
    </cofactor>
</comment>
<evidence type="ECO:0000256" key="2">
    <source>
        <dbReference type="ARBA" id="ARBA00022723"/>
    </source>
</evidence>
<gene>
    <name evidence="5" type="ORF">LOTGIDRAFT_125704</name>
</gene>
<dbReference type="GeneID" id="20232530"/>